<dbReference type="AlphaFoldDB" id="A0A1A0MUJ2"/>
<dbReference type="Gene3D" id="3.40.50.1820">
    <property type="entry name" value="alpha/beta hydrolase"/>
    <property type="match status" value="2"/>
</dbReference>
<feature type="region of interest" description="Disordered" evidence="1">
    <location>
        <begin position="25"/>
        <end position="63"/>
    </location>
</feature>
<evidence type="ECO:0000313" key="3">
    <source>
        <dbReference type="EMBL" id="OBA89082.1"/>
    </source>
</evidence>
<dbReference type="GO" id="GO:0004806">
    <property type="term" value="F:triacylglycerol lipase activity"/>
    <property type="evidence" value="ECO:0007669"/>
    <property type="project" value="InterPro"/>
</dbReference>
<dbReference type="PANTHER" id="PTHR34853:SF1">
    <property type="entry name" value="LIPASE 5"/>
    <property type="match status" value="1"/>
</dbReference>
<sequence length="428" mass="44224">MMRQVELRRTVLALAAVLVTVAACGQSGPVPPRPGDDVRPTRDLTPMFPGAEALPPPDLTDDGPGSLVELKPVKGDPSFDEAGATAARIVYRSTSGVDGRPIQVSGLIAVPPGPAPKGGWPIISFGHDTTGLLPKCAPTLAPQFWGYSTGMTVYLRRGFAIVLSDYQGLGIDPGSSARQHSILDANSLGNSIIDAARAIHRAAPSTSTNWGALGAGEGGLAAWAAAERNGTYGAGMNMVGAVAVNPIADLAPLADPDRTAALATADQYRLQIRALQSLETMQPDFDLDAHRSAKLKDQWDLLVDCAPRDVAAAQLALNQLTPNDFQAKDAAAAADLKRRLGAVALPSPGAGPNDPPVLVAFGTADTVNPAAGVLTATAAACARGQQIVVMRGVGDTGQINDQTMQNALAWLQARFDGERVADVCVGAT</sequence>
<comment type="caution">
    <text evidence="3">The sequence shown here is derived from an EMBL/GenBank/DDBJ whole genome shotgun (WGS) entry which is preliminary data.</text>
</comment>
<evidence type="ECO:0000313" key="4">
    <source>
        <dbReference type="Proteomes" id="UP000093962"/>
    </source>
</evidence>
<dbReference type="PIRSF" id="PIRSF029171">
    <property type="entry name" value="Esterase_LipA"/>
    <property type="match status" value="1"/>
</dbReference>
<proteinExistence type="predicted"/>
<name>A0A1A0MUJ2_MYCMU</name>
<dbReference type="GO" id="GO:0016042">
    <property type="term" value="P:lipid catabolic process"/>
    <property type="evidence" value="ECO:0007669"/>
    <property type="project" value="InterPro"/>
</dbReference>
<dbReference type="SUPFAM" id="SSF53474">
    <property type="entry name" value="alpha/beta-Hydrolases"/>
    <property type="match status" value="1"/>
</dbReference>
<evidence type="ECO:0008006" key="5">
    <source>
        <dbReference type="Google" id="ProtNLM"/>
    </source>
</evidence>
<evidence type="ECO:0000256" key="2">
    <source>
        <dbReference type="SAM" id="SignalP"/>
    </source>
</evidence>
<reference evidence="3 4" key="1">
    <citation type="submission" date="2016-06" db="EMBL/GenBank/DDBJ databases">
        <authorList>
            <person name="Kjaerup R.B."/>
            <person name="Dalgaard T.S."/>
            <person name="Juul-Madsen H.R."/>
        </authorList>
    </citation>
    <scope>NUCLEOTIDE SEQUENCE [LARGE SCALE GENOMIC DNA]</scope>
    <source>
        <strain evidence="3 4">1199456.5</strain>
    </source>
</reference>
<accession>A0A1A0MUJ2</accession>
<protein>
    <recommendedName>
        <fullName evidence="5">Lipase</fullName>
    </recommendedName>
</protein>
<dbReference type="EMBL" id="LZSF01000090">
    <property type="protein sequence ID" value="OBA89082.1"/>
    <property type="molecule type" value="Genomic_DNA"/>
</dbReference>
<evidence type="ECO:0000256" key="1">
    <source>
        <dbReference type="SAM" id="MobiDB-lite"/>
    </source>
</evidence>
<feature type="signal peptide" evidence="2">
    <location>
        <begin position="1"/>
        <end position="25"/>
    </location>
</feature>
<dbReference type="PROSITE" id="PS51257">
    <property type="entry name" value="PROKAR_LIPOPROTEIN"/>
    <property type="match status" value="1"/>
</dbReference>
<keyword evidence="2" id="KW-0732">Signal</keyword>
<organism evidence="3 4">
    <name type="scientific">Mycolicibacterium mucogenicum</name>
    <name type="common">Mycobacterium mucogenicum</name>
    <dbReference type="NCBI Taxonomy" id="56689"/>
    <lineage>
        <taxon>Bacteria</taxon>
        <taxon>Bacillati</taxon>
        <taxon>Actinomycetota</taxon>
        <taxon>Actinomycetes</taxon>
        <taxon>Mycobacteriales</taxon>
        <taxon>Mycobacteriaceae</taxon>
        <taxon>Mycolicibacterium</taxon>
    </lineage>
</organism>
<feature type="chain" id="PRO_5008295385" description="Lipase" evidence="2">
    <location>
        <begin position="26"/>
        <end position="428"/>
    </location>
</feature>
<dbReference type="InterPro" id="IPR029058">
    <property type="entry name" value="AB_hydrolase_fold"/>
</dbReference>
<dbReference type="InterPro" id="IPR005152">
    <property type="entry name" value="Lipase_secreted"/>
</dbReference>
<dbReference type="PANTHER" id="PTHR34853">
    <property type="match status" value="1"/>
</dbReference>
<dbReference type="Pfam" id="PF03583">
    <property type="entry name" value="LIP"/>
    <property type="match status" value="1"/>
</dbReference>
<dbReference type="Proteomes" id="UP000093962">
    <property type="component" value="Unassembled WGS sequence"/>
</dbReference>
<gene>
    <name evidence="3" type="ORF">A5642_01240</name>
</gene>